<dbReference type="eggNOG" id="KOG2884">
    <property type="taxonomic scope" value="Eukaryota"/>
</dbReference>
<dbReference type="InterPro" id="IPR027040">
    <property type="entry name" value="PSMD4"/>
</dbReference>
<dbReference type="Gene3D" id="3.40.50.410">
    <property type="entry name" value="von Willebrand factor, type A domain"/>
    <property type="match status" value="1"/>
</dbReference>
<dbReference type="GO" id="GO:0031593">
    <property type="term" value="F:polyubiquitin modification-dependent protein binding"/>
    <property type="evidence" value="ECO:0007669"/>
    <property type="project" value="TreeGrafter"/>
</dbReference>
<dbReference type="EnsemblPlants" id="ORUFI10G03050.1">
    <property type="protein sequence ID" value="ORUFI10G03050.1"/>
    <property type="gene ID" value="ORUFI10G03050"/>
</dbReference>
<dbReference type="AlphaFoldDB" id="A0A0E0QWH6"/>
<dbReference type="GO" id="GO:0043161">
    <property type="term" value="P:proteasome-mediated ubiquitin-dependent protein catabolic process"/>
    <property type="evidence" value="ECO:0007669"/>
    <property type="project" value="TreeGrafter"/>
</dbReference>
<organism evidence="2 3">
    <name type="scientific">Oryza rufipogon</name>
    <name type="common">Brownbeard rice</name>
    <name type="synonym">Asian wild rice</name>
    <dbReference type="NCBI Taxonomy" id="4529"/>
    <lineage>
        <taxon>Eukaryota</taxon>
        <taxon>Viridiplantae</taxon>
        <taxon>Streptophyta</taxon>
        <taxon>Embryophyta</taxon>
        <taxon>Tracheophyta</taxon>
        <taxon>Spermatophyta</taxon>
        <taxon>Magnoliopsida</taxon>
        <taxon>Liliopsida</taxon>
        <taxon>Poales</taxon>
        <taxon>Poaceae</taxon>
        <taxon>BOP clade</taxon>
        <taxon>Oryzoideae</taxon>
        <taxon>Oryzeae</taxon>
        <taxon>Oryzinae</taxon>
        <taxon>Oryza</taxon>
    </lineage>
</organism>
<proteinExistence type="predicted"/>
<evidence type="ECO:0000313" key="2">
    <source>
        <dbReference type="EnsemblPlants" id="ORUFI10G03050.1"/>
    </source>
</evidence>
<evidence type="ECO:0000313" key="3">
    <source>
        <dbReference type="Proteomes" id="UP000008022"/>
    </source>
</evidence>
<dbReference type="Proteomes" id="UP000008022">
    <property type="component" value="Unassembled WGS sequence"/>
</dbReference>
<dbReference type="GO" id="GO:0005829">
    <property type="term" value="C:cytosol"/>
    <property type="evidence" value="ECO:0007669"/>
    <property type="project" value="TreeGrafter"/>
</dbReference>
<dbReference type="PANTHER" id="PTHR10223:SF0">
    <property type="entry name" value="26S PROTEASOME NON-ATPASE REGULATORY SUBUNIT 4"/>
    <property type="match status" value="1"/>
</dbReference>
<dbReference type="STRING" id="4529.A0A0E0QWH6"/>
<feature type="region of interest" description="Disordered" evidence="1">
    <location>
        <begin position="208"/>
        <end position="228"/>
    </location>
</feature>
<dbReference type="InterPro" id="IPR036465">
    <property type="entry name" value="vWFA_dom_sf"/>
</dbReference>
<dbReference type="GO" id="GO:0005634">
    <property type="term" value="C:nucleus"/>
    <property type="evidence" value="ECO:0007669"/>
    <property type="project" value="TreeGrafter"/>
</dbReference>
<sequence length="258" mass="28489">MQATMICVDDSVWMLKEDYPPTRLQAQADAANLVFATKMASNQANTAGCRPWLGTECACSSRSPATPSATARGQTVLVDRICCRRQRLVLPGLTGERWDLVLLHPQRRWYSRVHYAHVNTTNPVKDERLGDIGTVLKKNNVSLDVVEFEALVAAVGGNSHIVHIPPGEDLCVVLSKSPIITGDEGGGAALLSLLRSPLLSKKDYEVDYKKEAESTSDTPTDNEKAKKGSIRYKKLFQGLKMQNMQEYPTIPHPGRSWN</sequence>
<dbReference type="Gramene" id="ORUFI10G03050.1">
    <property type="protein sequence ID" value="ORUFI10G03050.1"/>
    <property type="gene ID" value="ORUFI10G03050"/>
</dbReference>
<protein>
    <submittedName>
        <fullName evidence="2">Uncharacterized protein</fullName>
    </submittedName>
</protein>
<evidence type="ECO:0000256" key="1">
    <source>
        <dbReference type="SAM" id="MobiDB-lite"/>
    </source>
</evidence>
<dbReference type="GO" id="GO:0008540">
    <property type="term" value="C:proteasome regulatory particle, base subcomplex"/>
    <property type="evidence" value="ECO:0007669"/>
    <property type="project" value="TreeGrafter"/>
</dbReference>
<reference evidence="3" key="1">
    <citation type="submission" date="2013-06" db="EMBL/GenBank/DDBJ databases">
        <authorList>
            <person name="Zhao Q."/>
        </authorList>
    </citation>
    <scope>NUCLEOTIDE SEQUENCE</scope>
    <source>
        <strain evidence="3">cv. W1943</strain>
    </source>
</reference>
<dbReference type="PANTHER" id="PTHR10223">
    <property type="entry name" value="26S PROTEASOME NON-ATPASE REGULATORY SUBUNIT 4"/>
    <property type="match status" value="1"/>
</dbReference>
<keyword evidence="3" id="KW-1185">Reference proteome</keyword>
<dbReference type="HOGENOM" id="CLU_1079220_0_0_1"/>
<dbReference type="OMA" id="ANDCEVR"/>
<reference evidence="2" key="2">
    <citation type="submission" date="2015-06" db="UniProtKB">
        <authorList>
            <consortium name="EnsemblPlants"/>
        </authorList>
    </citation>
    <scope>IDENTIFICATION</scope>
</reference>
<name>A0A0E0QWH6_ORYRU</name>
<accession>A0A0E0QWH6</accession>